<dbReference type="RefSeq" id="WP_007736951.1">
    <property type="nucleotide sequence ID" value="NZ_AOMF01000033.1"/>
</dbReference>
<keyword evidence="1" id="KW-0472">Membrane</keyword>
<dbReference type="STRING" id="1227457.C451_01718"/>
<feature type="transmembrane region" description="Helical" evidence="1">
    <location>
        <begin position="6"/>
        <end position="25"/>
    </location>
</feature>
<dbReference type="PATRIC" id="fig|1227457.3.peg.300"/>
<evidence type="ECO:0000313" key="3">
    <source>
        <dbReference type="Proteomes" id="UP000011680"/>
    </source>
</evidence>
<feature type="transmembrane region" description="Helical" evidence="1">
    <location>
        <begin position="37"/>
        <end position="56"/>
    </location>
</feature>
<gene>
    <name evidence="2" type="ORF">C451_01718</name>
</gene>
<organism evidence="2 3">
    <name type="scientific">Halococcus thailandensis JCM 13552</name>
    <dbReference type="NCBI Taxonomy" id="1227457"/>
    <lineage>
        <taxon>Archaea</taxon>
        <taxon>Methanobacteriati</taxon>
        <taxon>Methanobacteriota</taxon>
        <taxon>Stenosarchaea group</taxon>
        <taxon>Halobacteria</taxon>
        <taxon>Halobacteriales</taxon>
        <taxon>Halococcaceae</taxon>
        <taxon>Halococcus</taxon>
    </lineage>
</organism>
<protein>
    <submittedName>
        <fullName evidence="2">Uncharacterized protein</fullName>
    </submittedName>
</protein>
<reference evidence="2 3" key="1">
    <citation type="journal article" date="2014" name="PLoS Genet.">
        <title>Phylogenetically driven sequencing of extremely halophilic archaea reveals strategies for static and dynamic osmo-response.</title>
        <authorList>
            <person name="Becker E.A."/>
            <person name="Seitzer P.M."/>
            <person name="Tritt A."/>
            <person name="Larsen D."/>
            <person name="Krusor M."/>
            <person name="Yao A.I."/>
            <person name="Wu D."/>
            <person name="Madern D."/>
            <person name="Eisen J.A."/>
            <person name="Darling A.E."/>
            <person name="Facciotti M.T."/>
        </authorList>
    </citation>
    <scope>NUCLEOTIDE SEQUENCE [LARGE SCALE GENOMIC DNA]</scope>
    <source>
        <strain evidence="2 3">JCM 13552</strain>
    </source>
</reference>
<accession>M0NFF3</accession>
<dbReference type="EMBL" id="AOMF01000033">
    <property type="protein sequence ID" value="EMA56556.1"/>
    <property type="molecule type" value="Genomic_DNA"/>
</dbReference>
<keyword evidence="3" id="KW-1185">Reference proteome</keyword>
<keyword evidence="1" id="KW-0812">Transmembrane</keyword>
<keyword evidence="1" id="KW-1133">Transmembrane helix</keyword>
<dbReference type="Proteomes" id="UP000011680">
    <property type="component" value="Unassembled WGS sequence"/>
</dbReference>
<comment type="caution">
    <text evidence="2">The sequence shown here is derived from an EMBL/GenBank/DDBJ whole genome shotgun (WGS) entry which is preliminary data.</text>
</comment>
<proteinExistence type="predicted"/>
<name>M0NFF3_9EURY</name>
<evidence type="ECO:0000313" key="2">
    <source>
        <dbReference type="EMBL" id="EMA56556.1"/>
    </source>
</evidence>
<evidence type="ECO:0000256" key="1">
    <source>
        <dbReference type="SAM" id="Phobius"/>
    </source>
</evidence>
<sequence length="68" mass="7327">MVNMDTTGNIVGGVVFFVATVLLAFDVVQIDILSDTYIYGLMILSVLVIGLGIWNLTHSEQGENNPAN</sequence>
<dbReference type="AlphaFoldDB" id="M0NFF3"/>